<dbReference type="InterPro" id="IPR001138">
    <property type="entry name" value="Zn2Cys6_DnaBD"/>
</dbReference>
<evidence type="ECO:0000313" key="4">
    <source>
        <dbReference type="EMBL" id="KAK3369135.1"/>
    </source>
</evidence>
<feature type="compositionally biased region" description="Basic and acidic residues" evidence="2">
    <location>
        <begin position="264"/>
        <end position="281"/>
    </location>
</feature>
<dbReference type="GO" id="GO:0008270">
    <property type="term" value="F:zinc ion binding"/>
    <property type="evidence" value="ECO:0007669"/>
    <property type="project" value="InterPro"/>
</dbReference>
<feature type="compositionally biased region" description="Polar residues" evidence="2">
    <location>
        <begin position="775"/>
        <end position="785"/>
    </location>
</feature>
<evidence type="ECO:0000313" key="5">
    <source>
        <dbReference type="Proteomes" id="UP001287356"/>
    </source>
</evidence>
<dbReference type="EMBL" id="JAULSN010000006">
    <property type="protein sequence ID" value="KAK3369135.1"/>
    <property type="molecule type" value="Genomic_DNA"/>
</dbReference>
<feature type="region of interest" description="Disordered" evidence="2">
    <location>
        <begin position="677"/>
        <end position="867"/>
    </location>
</feature>
<reference evidence="4" key="2">
    <citation type="submission" date="2023-06" db="EMBL/GenBank/DDBJ databases">
        <authorList>
            <consortium name="Lawrence Berkeley National Laboratory"/>
            <person name="Haridas S."/>
            <person name="Hensen N."/>
            <person name="Bonometti L."/>
            <person name="Westerberg I."/>
            <person name="Brannstrom I.O."/>
            <person name="Guillou S."/>
            <person name="Cros-Aarteil S."/>
            <person name="Calhoun S."/>
            <person name="Kuo A."/>
            <person name="Mondo S."/>
            <person name="Pangilinan J."/>
            <person name="Riley R."/>
            <person name="Labutti K."/>
            <person name="Andreopoulos B."/>
            <person name="Lipzen A."/>
            <person name="Chen C."/>
            <person name="Yanf M."/>
            <person name="Daum C."/>
            <person name="Ng V."/>
            <person name="Clum A."/>
            <person name="Steindorff A."/>
            <person name="Ohm R."/>
            <person name="Martin F."/>
            <person name="Silar P."/>
            <person name="Natvig D."/>
            <person name="Lalanne C."/>
            <person name="Gautier V."/>
            <person name="Ament-Velasquez S.L."/>
            <person name="Kruys A."/>
            <person name="Hutchinson M.I."/>
            <person name="Powell A.J."/>
            <person name="Barry K."/>
            <person name="Miller A.N."/>
            <person name="Grigoriev I.V."/>
            <person name="Debuchy R."/>
            <person name="Gladieux P."/>
            <person name="Thoren M.H."/>
            <person name="Johannesson H."/>
        </authorList>
    </citation>
    <scope>NUCLEOTIDE SEQUENCE</scope>
    <source>
        <strain evidence="4">CBS 958.72</strain>
    </source>
</reference>
<dbReference type="InterPro" id="IPR053181">
    <property type="entry name" value="EcdB-like_regulator"/>
</dbReference>
<feature type="compositionally biased region" description="Pro residues" evidence="2">
    <location>
        <begin position="247"/>
        <end position="256"/>
    </location>
</feature>
<feature type="compositionally biased region" description="Low complexity" evidence="2">
    <location>
        <begin position="971"/>
        <end position="990"/>
    </location>
</feature>
<feature type="compositionally biased region" description="Low complexity" evidence="2">
    <location>
        <begin position="720"/>
        <end position="734"/>
    </location>
</feature>
<proteinExistence type="predicted"/>
<evidence type="ECO:0000256" key="1">
    <source>
        <dbReference type="ARBA" id="ARBA00023242"/>
    </source>
</evidence>
<dbReference type="PANTHER" id="PTHR47785">
    <property type="entry name" value="ZN(II)2CYS6 TRANSCRIPTION FACTOR (EUROFUNG)-RELATED-RELATED"/>
    <property type="match status" value="1"/>
</dbReference>
<feature type="compositionally biased region" description="Polar residues" evidence="2">
    <location>
        <begin position="826"/>
        <end position="837"/>
    </location>
</feature>
<dbReference type="CDD" id="cd00067">
    <property type="entry name" value="GAL4"/>
    <property type="match status" value="1"/>
</dbReference>
<dbReference type="PROSITE" id="PS00463">
    <property type="entry name" value="ZN2_CY6_FUNGAL_1"/>
    <property type="match status" value="1"/>
</dbReference>
<dbReference type="Gene3D" id="4.10.240.10">
    <property type="entry name" value="Zn(2)-C6 fungal-type DNA-binding domain"/>
    <property type="match status" value="1"/>
</dbReference>
<feature type="compositionally biased region" description="Polar residues" evidence="2">
    <location>
        <begin position="1066"/>
        <end position="1083"/>
    </location>
</feature>
<feature type="region of interest" description="Disordered" evidence="2">
    <location>
        <begin position="956"/>
        <end position="1083"/>
    </location>
</feature>
<feature type="compositionally biased region" description="Low complexity" evidence="2">
    <location>
        <begin position="1004"/>
        <end position="1021"/>
    </location>
</feature>
<keyword evidence="5" id="KW-1185">Reference proteome</keyword>
<feature type="region of interest" description="Disordered" evidence="2">
    <location>
        <begin position="891"/>
        <end position="911"/>
    </location>
</feature>
<gene>
    <name evidence="4" type="ORF">B0T24DRAFT_532926</name>
</gene>
<accession>A0AAE0N3R1</accession>
<feature type="compositionally biased region" description="Low complexity" evidence="2">
    <location>
        <begin position="619"/>
        <end position="628"/>
    </location>
</feature>
<feature type="compositionally biased region" description="Polar residues" evidence="2">
    <location>
        <begin position="792"/>
        <end position="810"/>
    </location>
</feature>
<dbReference type="Proteomes" id="UP001287356">
    <property type="component" value="Unassembled WGS sequence"/>
</dbReference>
<evidence type="ECO:0000259" key="3">
    <source>
        <dbReference type="PROSITE" id="PS50048"/>
    </source>
</evidence>
<dbReference type="SMART" id="SM00066">
    <property type="entry name" value="GAL4"/>
    <property type="match status" value="1"/>
</dbReference>
<comment type="caution">
    <text evidence="4">The sequence shown here is derived from an EMBL/GenBank/DDBJ whole genome shotgun (WGS) entry which is preliminary data.</text>
</comment>
<feature type="region of interest" description="Disordered" evidence="2">
    <location>
        <begin position="464"/>
        <end position="546"/>
    </location>
</feature>
<dbReference type="PROSITE" id="PS50048">
    <property type="entry name" value="ZN2_CY6_FUNGAL_2"/>
    <property type="match status" value="1"/>
</dbReference>
<evidence type="ECO:0000256" key="2">
    <source>
        <dbReference type="SAM" id="MobiDB-lite"/>
    </source>
</evidence>
<feature type="compositionally biased region" description="Polar residues" evidence="2">
    <location>
        <begin position="740"/>
        <end position="751"/>
    </location>
</feature>
<organism evidence="4 5">
    <name type="scientific">Lasiosphaeria ovina</name>
    <dbReference type="NCBI Taxonomy" id="92902"/>
    <lineage>
        <taxon>Eukaryota</taxon>
        <taxon>Fungi</taxon>
        <taxon>Dikarya</taxon>
        <taxon>Ascomycota</taxon>
        <taxon>Pezizomycotina</taxon>
        <taxon>Sordariomycetes</taxon>
        <taxon>Sordariomycetidae</taxon>
        <taxon>Sordariales</taxon>
        <taxon>Lasiosphaeriaceae</taxon>
        <taxon>Lasiosphaeria</taxon>
    </lineage>
</organism>
<keyword evidence="1" id="KW-0539">Nucleus</keyword>
<protein>
    <recommendedName>
        <fullName evidence="3">Zn(2)-C6 fungal-type domain-containing protein</fullName>
    </recommendedName>
</protein>
<name>A0AAE0N3R1_9PEZI</name>
<feature type="compositionally biased region" description="Low complexity" evidence="2">
    <location>
        <begin position="838"/>
        <end position="867"/>
    </location>
</feature>
<feature type="compositionally biased region" description="Polar residues" evidence="2">
    <location>
        <begin position="466"/>
        <end position="482"/>
    </location>
</feature>
<dbReference type="GO" id="GO:0000981">
    <property type="term" value="F:DNA-binding transcription factor activity, RNA polymerase II-specific"/>
    <property type="evidence" value="ECO:0007669"/>
    <property type="project" value="InterPro"/>
</dbReference>
<dbReference type="AlphaFoldDB" id="A0AAE0N3R1"/>
<dbReference type="PRINTS" id="PR00755">
    <property type="entry name" value="AFLATOXINBRP"/>
</dbReference>
<dbReference type="Pfam" id="PF00172">
    <property type="entry name" value="Zn_clus"/>
    <property type="match status" value="1"/>
</dbReference>
<feature type="region of interest" description="Disordered" evidence="2">
    <location>
        <begin position="599"/>
        <end position="628"/>
    </location>
</feature>
<feature type="compositionally biased region" description="Low complexity" evidence="2">
    <location>
        <begin position="1029"/>
        <end position="1050"/>
    </location>
</feature>
<feature type="domain" description="Zn(2)-C6 fungal-type" evidence="3">
    <location>
        <begin position="529"/>
        <end position="559"/>
    </location>
</feature>
<sequence length="1134" mass="121638">MEALLGADKSNYSCGSVADLQAQLRDLLGSKVTGTRAEHIAVTLKLRATTVFDVPVTETENEVLESAANIDPLLGGPRSSVAPASDAAGAPPTRKINAIDTLLNKPSDDHVLQKSLAKHVVASLSEVDGSNWTVREVSRNDQSWTFTYICKDSWQAWSRQNSKNPARTVIGEWTNKEGDFNLGRPAFDCRGSLTIAFVRSTRSIDVKYDHTPIHKTVSQLIELLAPPPPEAPPLVLNRKALKEPKPPKPPRPPRAPKPPKKPRAPKEPKAPRPPRPPRDRNAPNTLRSGRKRRAEENGVPGGESSQPKKRRKKKDSAAAIAADGTVMPPEMPSALPVGQLSERQLYNNDQSQDMGTGLGGSAAYPEGLVGSATANDTNSRSDSEAVSVNGGVHSHSVFDLAPGEAARRRDVAIKLLNDESVDRQTLSPKQFNIFANQSPELQKESLAMLVKYGAERLRIIHPIKGDTTSGQSTPSAQMQGSPADSAPSESKKSRKRRSGQADASALNEMEVEATEAAAASDKRKKTRGPCDTCRGRKTKCDKKKPSCSQCLEEGLSCYYAPAKPRQSRAAKSVEEDIEPATEPAVESVELAAVNVDMDVDDEPEDLGSPGFHTEPAELPPSELVSPPVESASVNFQHSHGMYQHSTGLTYPRATETRQPSLPPGPIEYIPTTVEDTSMQNYTYPPPAEPSHMGYTEQPATIVQQGPPPIEKTRSSRSRRSLSSGPAANVTSTNNGTGGTQLDNWQTVNQTVTTTPAPAPAPAPRLRTSPRRTRAKQSVVQESGSQGYDDVRQNSSWQTASQPVAQNTAQLAHNPPYGGQPTRAKSRQSNRAQTYTPVQSVSAARPSQPQASQALPENTAYTSTTAADSTAAAGYSGYTEYPSAQADTANNRVAYEPYTHSPPSAVPNSYSSYDSYNMRSANANSSTALSNPVAQGVTSSYTNSSTAAMASSATQWGTASSASQPRDSHSCNANPSTSSGTSSYNMSSTNTQQPQSLQGLSVRPTSTTQTRSSTAGRFNQQSQPPPPQQPQQHRQQPQQQAQSSNSYSNQSHTGGGGHQNWYGFTAVDNQPSNYNSSADGTNAYSNLASHAHSHQTSQQQQAQQRYMNLSSHTYSSGIDGGDQALYNLLHSSLSG</sequence>
<reference evidence="4" key="1">
    <citation type="journal article" date="2023" name="Mol. Phylogenet. Evol.">
        <title>Genome-scale phylogeny and comparative genomics of the fungal order Sordariales.</title>
        <authorList>
            <person name="Hensen N."/>
            <person name="Bonometti L."/>
            <person name="Westerberg I."/>
            <person name="Brannstrom I.O."/>
            <person name="Guillou S."/>
            <person name="Cros-Aarteil S."/>
            <person name="Calhoun S."/>
            <person name="Haridas S."/>
            <person name="Kuo A."/>
            <person name="Mondo S."/>
            <person name="Pangilinan J."/>
            <person name="Riley R."/>
            <person name="LaButti K."/>
            <person name="Andreopoulos B."/>
            <person name="Lipzen A."/>
            <person name="Chen C."/>
            <person name="Yan M."/>
            <person name="Daum C."/>
            <person name="Ng V."/>
            <person name="Clum A."/>
            <person name="Steindorff A."/>
            <person name="Ohm R.A."/>
            <person name="Martin F."/>
            <person name="Silar P."/>
            <person name="Natvig D.O."/>
            <person name="Lalanne C."/>
            <person name="Gautier V."/>
            <person name="Ament-Velasquez S.L."/>
            <person name="Kruys A."/>
            <person name="Hutchinson M.I."/>
            <person name="Powell A.J."/>
            <person name="Barry K."/>
            <person name="Miller A.N."/>
            <person name="Grigoriev I.V."/>
            <person name="Debuchy R."/>
            <person name="Gladieux P."/>
            <person name="Hiltunen Thoren M."/>
            <person name="Johannesson H."/>
        </authorList>
    </citation>
    <scope>NUCLEOTIDE SEQUENCE</scope>
    <source>
        <strain evidence="4">CBS 958.72</strain>
    </source>
</reference>
<feature type="region of interest" description="Disordered" evidence="2">
    <location>
        <begin position="240"/>
        <end position="336"/>
    </location>
</feature>
<feature type="region of interest" description="Disordered" evidence="2">
    <location>
        <begin position="349"/>
        <end position="388"/>
    </location>
</feature>
<dbReference type="InterPro" id="IPR036864">
    <property type="entry name" value="Zn2-C6_fun-type_DNA-bd_sf"/>
</dbReference>
<dbReference type="SUPFAM" id="SSF57701">
    <property type="entry name" value="Zn2/Cys6 DNA-binding domain"/>
    <property type="match status" value="1"/>
</dbReference>